<keyword evidence="1" id="KW-0472">Membrane</keyword>
<proteinExistence type="predicted"/>
<organism evidence="2 3">
    <name type="scientific">Microtetraspora malaysiensis</name>
    <dbReference type="NCBI Taxonomy" id="161358"/>
    <lineage>
        <taxon>Bacteria</taxon>
        <taxon>Bacillati</taxon>
        <taxon>Actinomycetota</taxon>
        <taxon>Actinomycetes</taxon>
        <taxon>Streptosporangiales</taxon>
        <taxon>Streptosporangiaceae</taxon>
        <taxon>Microtetraspora</taxon>
    </lineage>
</organism>
<gene>
    <name evidence="2" type="ORF">ACFYXI_41080</name>
</gene>
<keyword evidence="1" id="KW-1133">Transmembrane helix</keyword>
<accession>A0ABW6T652</accession>
<feature type="transmembrane region" description="Helical" evidence="1">
    <location>
        <begin position="15"/>
        <end position="41"/>
    </location>
</feature>
<keyword evidence="3" id="KW-1185">Reference proteome</keyword>
<evidence type="ECO:0000313" key="3">
    <source>
        <dbReference type="Proteomes" id="UP001602013"/>
    </source>
</evidence>
<evidence type="ECO:0000256" key="1">
    <source>
        <dbReference type="SAM" id="Phobius"/>
    </source>
</evidence>
<dbReference type="RefSeq" id="WP_387418140.1">
    <property type="nucleotide sequence ID" value="NZ_JBIASD010000060.1"/>
</dbReference>
<keyword evidence="1" id="KW-0812">Transmembrane</keyword>
<reference evidence="2 3" key="1">
    <citation type="submission" date="2024-10" db="EMBL/GenBank/DDBJ databases">
        <title>The Natural Products Discovery Center: Release of the First 8490 Sequenced Strains for Exploring Actinobacteria Biosynthetic Diversity.</title>
        <authorList>
            <person name="Kalkreuter E."/>
            <person name="Kautsar S.A."/>
            <person name="Yang D."/>
            <person name="Bader C.D."/>
            <person name="Teijaro C.N."/>
            <person name="Fluegel L."/>
            <person name="Davis C.M."/>
            <person name="Simpson J.R."/>
            <person name="Lauterbach L."/>
            <person name="Steele A.D."/>
            <person name="Gui C."/>
            <person name="Meng S."/>
            <person name="Li G."/>
            <person name="Viehrig K."/>
            <person name="Ye F."/>
            <person name="Su P."/>
            <person name="Kiefer A.F."/>
            <person name="Nichols A."/>
            <person name="Cepeda A.J."/>
            <person name="Yan W."/>
            <person name="Fan B."/>
            <person name="Jiang Y."/>
            <person name="Adhikari A."/>
            <person name="Zheng C.-J."/>
            <person name="Schuster L."/>
            <person name="Cowan T.M."/>
            <person name="Smanski M.J."/>
            <person name="Chevrette M.G."/>
            <person name="De Carvalho L.P.S."/>
            <person name="Shen B."/>
        </authorList>
    </citation>
    <scope>NUCLEOTIDE SEQUENCE [LARGE SCALE GENOMIC DNA]</scope>
    <source>
        <strain evidence="2 3">NPDC002173</strain>
    </source>
</reference>
<evidence type="ECO:0000313" key="2">
    <source>
        <dbReference type="EMBL" id="MFF3671993.1"/>
    </source>
</evidence>
<dbReference type="EMBL" id="JBIASD010000060">
    <property type="protein sequence ID" value="MFF3671993.1"/>
    <property type="molecule type" value="Genomic_DNA"/>
</dbReference>
<dbReference type="Proteomes" id="UP001602013">
    <property type="component" value="Unassembled WGS sequence"/>
</dbReference>
<protein>
    <submittedName>
        <fullName evidence="2">Uncharacterized protein</fullName>
    </submittedName>
</protein>
<name>A0ABW6T652_9ACTN</name>
<comment type="caution">
    <text evidence="2">The sequence shown here is derived from an EMBL/GenBank/DDBJ whole genome shotgun (WGS) entry which is preliminary data.</text>
</comment>
<sequence>MTLPRRPARRSPRALVKLVVVTLLLGAAIGAGVFLALALLWDALWGDGPMFLPG</sequence>